<proteinExistence type="predicted"/>
<dbReference type="AlphaFoldDB" id="A0ABD1YBF1"/>
<protein>
    <submittedName>
        <fullName evidence="2">Uncharacterized protein</fullName>
    </submittedName>
</protein>
<dbReference type="Proteomes" id="UP001605036">
    <property type="component" value="Unassembled WGS sequence"/>
</dbReference>
<accession>A0ABD1YBF1</accession>
<sequence length="371" mass="42440">MSHSPNLDKLDQEASMQNIDRLVEAIEMEAKESRMSKRRKLFSDEASNSAVKVYQPLDREEPSTSAVQVYQPPAREEPSTSAVQVYQPPECSIVPSFPNFGITFEELSMLSRDKVFPYVNTHKLKTDGIIKISGELFQPTRSSTSTTFECIMDLSTVGLRKLVDFPVKGECRRIVPPSEVEAEFLKQIGRKYKKDAWQDIAPRFGFSLTHSQPRSKGWVVDDFKKFSLEGHPDGYALDKQVRLVINQVQRMVGWEAIVRIVTTDFLAKQATTRHEPLLLEARNAFTNTKTEWDNEKGELVCEREALKEELNKAKEMAVEAEQGTKVVRLEKEALQQQYTKDKAEWETKNTQLIEEVGQLHEEKKRNAVKEG</sequence>
<keyword evidence="1" id="KW-0175">Coiled coil</keyword>
<feature type="coiled-coil region" evidence="1">
    <location>
        <begin position="289"/>
        <end position="362"/>
    </location>
</feature>
<gene>
    <name evidence="2" type="ORF">R1flu_007984</name>
</gene>
<name>A0ABD1YBF1_9MARC</name>
<comment type="caution">
    <text evidence="2">The sequence shown here is derived from an EMBL/GenBank/DDBJ whole genome shotgun (WGS) entry which is preliminary data.</text>
</comment>
<reference evidence="2 3" key="1">
    <citation type="submission" date="2024-09" db="EMBL/GenBank/DDBJ databases">
        <title>Chromosome-scale assembly of Riccia fluitans.</title>
        <authorList>
            <person name="Paukszto L."/>
            <person name="Sawicki J."/>
            <person name="Karawczyk K."/>
            <person name="Piernik-Szablinska J."/>
            <person name="Szczecinska M."/>
            <person name="Mazdziarz M."/>
        </authorList>
    </citation>
    <scope>NUCLEOTIDE SEQUENCE [LARGE SCALE GENOMIC DNA]</scope>
    <source>
        <strain evidence="2">Rf_01</strain>
        <tissue evidence="2">Aerial parts of the thallus</tissue>
    </source>
</reference>
<evidence type="ECO:0000313" key="2">
    <source>
        <dbReference type="EMBL" id="KAL2623739.1"/>
    </source>
</evidence>
<evidence type="ECO:0000256" key="1">
    <source>
        <dbReference type="SAM" id="Coils"/>
    </source>
</evidence>
<dbReference type="EMBL" id="JBHFFA010000005">
    <property type="protein sequence ID" value="KAL2623739.1"/>
    <property type="molecule type" value="Genomic_DNA"/>
</dbReference>
<evidence type="ECO:0000313" key="3">
    <source>
        <dbReference type="Proteomes" id="UP001605036"/>
    </source>
</evidence>
<organism evidence="2 3">
    <name type="scientific">Riccia fluitans</name>
    <dbReference type="NCBI Taxonomy" id="41844"/>
    <lineage>
        <taxon>Eukaryota</taxon>
        <taxon>Viridiplantae</taxon>
        <taxon>Streptophyta</taxon>
        <taxon>Embryophyta</taxon>
        <taxon>Marchantiophyta</taxon>
        <taxon>Marchantiopsida</taxon>
        <taxon>Marchantiidae</taxon>
        <taxon>Marchantiales</taxon>
        <taxon>Ricciaceae</taxon>
        <taxon>Riccia</taxon>
    </lineage>
</organism>
<keyword evidence="3" id="KW-1185">Reference proteome</keyword>